<feature type="chain" id="PRO_5009301042" description="DUF2155 domain-containing protein" evidence="1">
    <location>
        <begin position="20"/>
        <end position="119"/>
    </location>
</feature>
<accession>A0A1H9KQM6</accession>
<evidence type="ECO:0000313" key="3">
    <source>
        <dbReference type="Proteomes" id="UP000198634"/>
    </source>
</evidence>
<evidence type="ECO:0000313" key="2">
    <source>
        <dbReference type="EMBL" id="SER01359.1"/>
    </source>
</evidence>
<dbReference type="EMBL" id="FOEP01000020">
    <property type="protein sequence ID" value="SER01359.1"/>
    <property type="molecule type" value="Genomic_DNA"/>
</dbReference>
<protein>
    <recommendedName>
        <fullName evidence="4">DUF2155 domain-containing protein</fullName>
    </recommendedName>
</protein>
<dbReference type="RefSeq" id="WP_090271260.1">
    <property type="nucleotide sequence ID" value="NZ_FOEP01000020.1"/>
</dbReference>
<evidence type="ECO:0008006" key="4">
    <source>
        <dbReference type="Google" id="ProtNLM"/>
    </source>
</evidence>
<reference evidence="2 3" key="1">
    <citation type="submission" date="2016-10" db="EMBL/GenBank/DDBJ databases">
        <authorList>
            <person name="de Groot N.N."/>
        </authorList>
    </citation>
    <scope>NUCLEOTIDE SEQUENCE [LARGE SCALE GENOMIC DNA]</scope>
    <source>
        <strain evidence="2 3">DSM 22007</strain>
    </source>
</reference>
<keyword evidence="1" id="KW-0732">Signal</keyword>
<dbReference type="OrthoDB" id="9810376at2"/>
<dbReference type="STRING" id="657014.SAMN04488092_12011"/>
<dbReference type="AlphaFoldDB" id="A0A1H9KQM6"/>
<feature type="signal peptide" evidence="1">
    <location>
        <begin position="1"/>
        <end position="19"/>
    </location>
</feature>
<keyword evidence="3" id="KW-1185">Reference proteome</keyword>
<dbReference type="Proteomes" id="UP000198634">
    <property type="component" value="Unassembled WGS sequence"/>
</dbReference>
<dbReference type="Pfam" id="PF09923">
    <property type="entry name" value="DUF2155"/>
    <property type="match status" value="1"/>
</dbReference>
<dbReference type="InterPro" id="IPR019225">
    <property type="entry name" value="DUF2155"/>
</dbReference>
<name>A0A1H9KQM6_9RHOB</name>
<proteinExistence type="predicted"/>
<gene>
    <name evidence="2" type="ORF">SAMN04488092_12011</name>
</gene>
<sequence length="119" mass="12804">MKCAAALLLSLLAGTATLAEEVSVGRGAVLRGLDKVNAQTTDIELDTGGRAAFGRLRIELGECRYPQGNPAGDAYAYLMIHEEGVQIPIFQGWMMASSPALNALDDSRYDVWVIRCKTS</sequence>
<organism evidence="2 3">
    <name type="scientific">Thalassovita taeanensis</name>
    <dbReference type="NCBI Taxonomy" id="657014"/>
    <lineage>
        <taxon>Bacteria</taxon>
        <taxon>Pseudomonadati</taxon>
        <taxon>Pseudomonadota</taxon>
        <taxon>Alphaproteobacteria</taxon>
        <taxon>Rhodobacterales</taxon>
        <taxon>Roseobacteraceae</taxon>
        <taxon>Thalassovita</taxon>
    </lineage>
</organism>
<evidence type="ECO:0000256" key="1">
    <source>
        <dbReference type="SAM" id="SignalP"/>
    </source>
</evidence>